<dbReference type="EMBL" id="GGEC01014657">
    <property type="protein sequence ID" value="MBW95140.1"/>
    <property type="molecule type" value="Transcribed_RNA"/>
</dbReference>
<accession>A0A2P2JNU3</accession>
<dbReference type="AlphaFoldDB" id="A0A2P2JNU3"/>
<organism evidence="1">
    <name type="scientific">Rhizophora mucronata</name>
    <name type="common">Asiatic mangrove</name>
    <dbReference type="NCBI Taxonomy" id="61149"/>
    <lineage>
        <taxon>Eukaryota</taxon>
        <taxon>Viridiplantae</taxon>
        <taxon>Streptophyta</taxon>
        <taxon>Embryophyta</taxon>
        <taxon>Tracheophyta</taxon>
        <taxon>Spermatophyta</taxon>
        <taxon>Magnoliopsida</taxon>
        <taxon>eudicotyledons</taxon>
        <taxon>Gunneridae</taxon>
        <taxon>Pentapetalae</taxon>
        <taxon>rosids</taxon>
        <taxon>fabids</taxon>
        <taxon>Malpighiales</taxon>
        <taxon>Rhizophoraceae</taxon>
        <taxon>Rhizophora</taxon>
    </lineage>
</organism>
<proteinExistence type="predicted"/>
<sequence length="47" mass="5683">MDRQILQYFSSVICNDRCHTYCVSSRDKKPFCFLVCWFQELNPNCQD</sequence>
<evidence type="ECO:0000313" key="1">
    <source>
        <dbReference type="EMBL" id="MBW95140.1"/>
    </source>
</evidence>
<protein>
    <submittedName>
        <fullName evidence="1">Uncharacterized protein</fullName>
    </submittedName>
</protein>
<reference evidence="1" key="1">
    <citation type="submission" date="2018-02" db="EMBL/GenBank/DDBJ databases">
        <title>Rhizophora mucronata_Transcriptome.</title>
        <authorList>
            <person name="Meera S.P."/>
            <person name="Sreeshan A."/>
            <person name="Augustine A."/>
        </authorList>
    </citation>
    <scope>NUCLEOTIDE SEQUENCE</scope>
    <source>
        <tissue evidence="1">Leaf</tissue>
    </source>
</reference>
<name>A0A2P2JNU3_RHIMU</name>